<dbReference type="OrthoDB" id="7597216at2"/>
<evidence type="ECO:0000313" key="2">
    <source>
        <dbReference type="Proteomes" id="UP000264310"/>
    </source>
</evidence>
<dbReference type="CDD" id="cd08054">
    <property type="entry name" value="gp6"/>
    <property type="match status" value="1"/>
</dbReference>
<dbReference type="AlphaFoldDB" id="A0A371X4S3"/>
<name>A0A371X4S3_9HYPH</name>
<evidence type="ECO:0000313" key="1">
    <source>
        <dbReference type="EMBL" id="RFC64220.1"/>
    </source>
</evidence>
<dbReference type="RefSeq" id="WP_116682636.1">
    <property type="nucleotide sequence ID" value="NZ_QURL01000003.1"/>
</dbReference>
<sequence>MVAIDLGRTVSPVGLAEAKAWARIERGDEDEVLALLLGAASEAAESELGLAFGPRAFRLVMDEAPPDGWIAAPKRPVVSVDGVLAYDRRGEETSFDPRIHAAIAPDRASIRLSRAVFAAGANGIDVTVTAGLASEEVPAEVKQAILIAASAWFEMRLAVADGGVHTMPAEARRLLRPSRRVRL</sequence>
<accession>A0A371X4S3</accession>
<evidence type="ECO:0008006" key="3">
    <source>
        <dbReference type="Google" id="ProtNLM"/>
    </source>
</evidence>
<gene>
    <name evidence="1" type="ORF">DYI37_07720</name>
</gene>
<organism evidence="1 2">
    <name type="scientific">Fulvimarina endophytica</name>
    <dbReference type="NCBI Taxonomy" id="2293836"/>
    <lineage>
        <taxon>Bacteria</taxon>
        <taxon>Pseudomonadati</taxon>
        <taxon>Pseudomonadota</taxon>
        <taxon>Alphaproteobacteria</taxon>
        <taxon>Hyphomicrobiales</taxon>
        <taxon>Aurantimonadaceae</taxon>
        <taxon>Fulvimarina</taxon>
    </lineage>
</organism>
<dbReference type="Pfam" id="PF05135">
    <property type="entry name" value="Phage_connect_1"/>
    <property type="match status" value="1"/>
</dbReference>
<protein>
    <recommendedName>
        <fullName evidence="3">Phage gp6-like head-tail connector protein</fullName>
    </recommendedName>
</protein>
<dbReference type="EMBL" id="QURL01000003">
    <property type="protein sequence ID" value="RFC64220.1"/>
    <property type="molecule type" value="Genomic_DNA"/>
</dbReference>
<reference evidence="1 2" key="1">
    <citation type="submission" date="2018-08" db="EMBL/GenBank/DDBJ databases">
        <title>Fulvimarina sp. 85, whole genome shotgun sequence.</title>
        <authorList>
            <person name="Tuo L."/>
        </authorList>
    </citation>
    <scope>NUCLEOTIDE SEQUENCE [LARGE SCALE GENOMIC DNA]</scope>
    <source>
        <strain evidence="1 2">85</strain>
    </source>
</reference>
<dbReference type="InterPro" id="IPR021146">
    <property type="entry name" value="Phage_gp6-like_head-tail"/>
</dbReference>
<proteinExistence type="predicted"/>
<dbReference type="Gene3D" id="1.10.3230.30">
    <property type="entry name" value="Phage gp6-like head-tail connector protein"/>
    <property type="match status" value="1"/>
</dbReference>
<dbReference type="InterPro" id="IPR011738">
    <property type="entry name" value="Phage_CHP"/>
</dbReference>
<dbReference type="Proteomes" id="UP000264310">
    <property type="component" value="Unassembled WGS sequence"/>
</dbReference>
<keyword evidence="2" id="KW-1185">Reference proteome</keyword>
<comment type="caution">
    <text evidence="1">The sequence shown here is derived from an EMBL/GenBank/DDBJ whole genome shotgun (WGS) entry which is preliminary data.</text>
</comment>
<dbReference type="NCBIfam" id="TIGR02215">
    <property type="entry name" value="phage_chp_gp8"/>
    <property type="match status" value="1"/>
</dbReference>